<comment type="caution">
    <text evidence="1">The sequence shown here is derived from an EMBL/GenBank/DDBJ whole genome shotgun (WGS) entry which is preliminary data.</text>
</comment>
<keyword evidence="2" id="KW-1185">Reference proteome</keyword>
<reference evidence="1" key="1">
    <citation type="submission" date="2019-07" db="EMBL/GenBank/DDBJ databases">
        <authorList>
            <person name="Dittberner H."/>
        </authorList>
    </citation>
    <scope>NUCLEOTIDE SEQUENCE [LARGE SCALE GENOMIC DNA]</scope>
</reference>
<name>A0A565BYC8_9BRAS</name>
<dbReference type="EMBL" id="CABITT030000005">
    <property type="protein sequence ID" value="VVB06405.1"/>
    <property type="molecule type" value="Genomic_DNA"/>
</dbReference>
<gene>
    <name evidence="1" type="ORF">ANE_LOCUS16849</name>
</gene>
<dbReference type="Proteomes" id="UP000489600">
    <property type="component" value="Unassembled WGS sequence"/>
</dbReference>
<proteinExistence type="predicted"/>
<organism evidence="1 2">
    <name type="scientific">Arabis nemorensis</name>
    <dbReference type="NCBI Taxonomy" id="586526"/>
    <lineage>
        <taxon>Eukaryota</taxon>
        <taxon>Viridiplantae</taxon>
        <taxon>Streptophyta</taxon>
        <taxon>Embryophyta</taxon>
        <taxon>Tracheophyta</taxon>
        <taxon>Spermatophyta</taxon>
        <taxon>Magnoliopsida</taxon>
        <taxon>eudicotyledons</taxon>
        <taxon>Gunneridae</taxon>
        <taxon>Pentapetalae</taxon>
        <taxon>rosids</taxon>
        <taxon>malvids</taxon>
        <taxon>Brassicales</taxon>
        <taxon>Brassicaceae</taxon>
        <taxon>Arabideae</taxon>
        <taxon>Arabis</taxon>
    </lineage>
</organism>
<accession>A0A565BYC8</accession>
<evidence type="ECO:0000313" key="1">
    <source>
        <dbReference type="EMBL" id="VVB06405.1"/>
    </source>
</evidence>
<evidence type="ECO:0000313" key="2">
    <source>
        <dbReference type="Proteomes" id="UP000489600"/>
    </source>
</evidence>
<protein>
    <submittedName>
        <fullName evidence="1">Uncharacterized protein</fullName>
    </submittedName>
</protein>
<dbReference type="AlphaFoldDB" id="A0A565BYC8"/>
<sequence>MGKDCFYVCFEDYHNNTYHWFSLTEDRRLVSFPFPSPPKPRFAALMVGHEIYFIGGHVD</sequence>